<reference evidence="8 9" key="2">
    <citation type="submission" date="2020-05" db="EMBL/GenBank/DDBJ databases">
        <title>Draft genome sequence of Desulfovibrio sp. strainFSS-1.</title>
        <authorList>
            <person name="Shimoshige H."/>
            <person name="Kobayashi H."/>
            <person name="Maekawa T."/>
        </authorList>
    </citation>
    <scope>NUCLEOTIDE SEQUENCE [LARGE SCALE GENOMIC DNA]</scope>
    <source>
        <strain evidence="8 9">SIID29052-01</strain>
    </source>
</reference>
<feature type="region of interest" description="Disordered" evidence="6">
    <location>
        <begin position="372"/>
        <end position="406"/>
    </location>
</feature>
<dbReference type="GO" id="GO:0005886">
    <property type="term" value="C:plasma membrane"/>
    <property type="evidence" value="ECO:0007669"/>
    <property type="project" value="UniProtKB-SubCell"/>
</dbReference>
<accession>A0A6V8LRF9</accession>
<keyword evidence="2" id="KW-1003">Cell membrane</keyword>
<dbReference type="SUPFAM" id="SSF46785">
    <property type="entry name" value="Winged helix' DNA-binding domain"/>
    <property type="match status" value="1"/>
</dbReference>
<dbReference type="InterPro" id="IPR036390">
    <property type="entry name" value="WH_DNA-bd_sf"/>
</dbReference>
<comment type="subcellular location">
    <subcellularLocation>
        <location evidence="1">Cell membrane</location>
        <topology evidence="1">Multi-pass membrane protein</topology>
    </subcellularLocation>
</comment>
<dbReference type="Pfam" id="PF03631">
    <property type="entry name" value="Virul_fac_BrkB"/>
    <property type="match status" value="1"/>
</dbReference>
<feature type="compositionally biased region" description="Basic and acidic residues" evidence="6">
    <location>
        <begin position="387"/>
        <end position="397"/>
    </location>
</feature>
<dbReference type="EMBL" id="BLTE01000009">
    <property type="protein sequence ID" value="GFK94304.1"/>
    <property type="molecule type" value="Genomic_DNA"/>
</dbReference>
<dbReference type="InterPro" id="IPR017039">
    <property type="entry name" value="Virul_fac_BrkB"/>
</dbReference>
<gene>
    <name evidence="8" type="ORF">NNJEOMEG_02146</name>
</gene>
<dbReference type="AlphaFoldDB" id="A0A6V8LRF9"/>
<sequence>MFKTPLIIAWLRFVAASFLRNRGLLLAASLSYTTVLSLVPLLAVAFSVAKGFGIYEAPYLREALMRLTAEKGDVVDAVLGYIQNTNVKALGFIGVATLFVTSVGLISSMESAFNIIWHAPERKGLWGRFSNHVTVILVCPIFLLAAFSLSATLQNAAIVQWMREIELVNQALSLALTALPMAMVSVALFVVYTFLPNVRVRPLAALAGALAAGVAWQSCQALYIRYQIGVTGYNAIYGSFAQIPLLLVWLYVSWLIVLAGAEIANAAQNFVRVAGEDEARGWSVAERREQAVALALMLAARAEDRSGPLTAGEAARVLGVPVKFAEEELERLTRSGMALRAEAPGGDAGYALAGAPDRITVAEVAMAWAWAREDGEGPQGLPGPDRPSPETDERSLREALTASGAP</sequence>
<dbReference type="PANTHER" id="PTHR30213:SF0">
    <property type="entry name" value="UPF0761 MEMBRANE PROTEIN YIHY"/>
    <property type="match status" value="1"/>
</dbReference>
<feature type="transmembrane region" description="Helical" evidence="7">
    <location>
        <begin position="89"/>
        <end position="109"/>
    </location>
</feature>
<evidence type="ECO:0000256" key="2">
    <source>
        <dbReference type="ARBA" id="ARBA00022475"/>
    </source>
</evidence>
<evidence type="ECO:0000256" key="4">
    <source>
        <dbReference type="ARBA" id="ARBA00022989"/>
    </source>
</evidence>
<feature type="transmembrane region" description="Helical" evidence="7">
    <location>
        <begin position="204"/>
        <end position="224"/>
    </location>
</feature>
<evidence type="ECO:0000256" key="5">
    <source>
        <dbReference type="ARBA" id="ARBA00023136"/>
    </source>
</evidence>
<name>A0A6V8LRF9_9BACT</name>
<dbReference type="Proteomes" id="UP000494245">
    <property type="component" value="Unassembled WGS sequence"/>
</dbReference>
<keyword evidence="5 7" id="KW-0472">Membrane</keyword>
<reference evidence="8 9" key="1">
    <citation type="submission" date="2020-04" db="EMBL/GenBank/DDBJ databases">
        <authorList>
            <consortium name="Desulfovibrio sp. FSS-1 genome sequencing consortium"/>
            <person name="Shimoshige H."/>
            <person name="Kobayashi H."/>
            <person name="Maekawa T."/>
        </authorList>
    </citation>
    <scope>NUCLEOTIDE SEQUENCE [LARGE SCALE GENOMIC DNA]</scope>
    <source>
        <strain evidence="8 9">SIID29052-01</strain>
    </source>
</reference>
<dbReference type="PANTHER" id="PTHR30213">
    <property type="entry name" value="INNER MEMBRANE PROTEIN YHJD"/>
    <property type="match status" value="1"/>
</dbReference>
<dbReference type="Gene3D" id="1.10.10.10">
    <property type="entry name" value="Winged helix-like DNA-binding domain superfamily/Winged helix DNA-binding domain"/>
    <property type="match status" value="1"/>
</dbReference>
<evidence type="ECO:0000256" key="7">
    <source>
        <dbReference type="SAM" id="Phobius"/>
    </source>
</evidence>
<comment type="caution">
    <text evidence="8">The sequence shown here is derived from an EMBL/GenBank/DDBJ whole genome shotgun (WGS) entry which is preliminary data.</text>
</comment>
<keyword evidence="9" id="KW-1185">Reference proteome</keyword>
<dbReference type="NCBIfam" id="TIGR00765">
    <property type="entry name" value="yihY_not_rbn"/>
    <property type="match status" value="1"/>
</dbReference>
<feature type="transmembrane region" description="Helical" evidence="7">
    <location>
        <begin position="171"/>
        <end position="192"/>
    </location>
</feature>
<proteinExistence type="predicted"/>
<evidence type="ECO:0000313" key="8">
    <source>
        <dbReference type="EMBL" id="GFK94304.1"/>
    </source>
</evidence>
<organism evidence="8 9">
    <name type="scientific">Fundidesulfovibrio magnetotacticus</name>
    <dbReference type="NCBI Taxonomy" id="2730080"/>
    <lineage>
        <taxon>Bacteria</taxon>
        <taxon>Pseudomonadati</taxon>
        <taxon>Thermodesulfobacteriota</taxon>
        <taxon>Desulfovibrionia</taxon>
        <taxon>Desulfovibrionales</taxon>
        <taxon>Desulfovibrionaceae</taxon>
        <taxon>Fundidesulfovibrio</taxon>
    </lineage>
</organism>
<keyword evidence="4 7" id="KW-1133">Transmembrane helix</keyword>
<dbReference type="RefSeq" id="WP_173084250.1">
    <property type="nucleotide sequence ID" value="NZ_BLTE01000009.1"/>
</dbReference>
<keyword evidence="3 7" id="KW-0812">Transmembrane</keyword>
<evidence type="ECO:0000256" key="3">
    <source>
        <dbReference type="ARBA" id="ARBA00022692"/>
    </source>
</evidence>
<evidence type="ECO:0000256" key="6">
    <source>
        <dbReference type="SAM" id="MobiDB-lite"/>
    </source>
</evidence>
<protein>
    <submittedName>
        <fullName evidence="8">Uncharacterized protein</fullName>
    </submittedName>
</protein>
<dbReference type="InterPro" id="IPR036388">
    <property type="entry name" value="WH-like_DNA-bd_sf"/>
</dbReference>
<evidence type="ECO:0000313" key="9">
    <source>
        <dbReference type="Proteomes" id="UP000494245"/>
    </source>
</evidence>
<evidence type="ECO:0000256" key="1">
    <source>
        <dbReference type="ARBA" id="ARBA00004651"/>
    </source>
</evidence>
<feature type="transmembrane region" description="Helical" evidence="7">
    <location>
        <begin position="129"/>
        <end position="150"/>
    </location>
</feature>
<feature type="transmembrane region" description="Helical" evidence="7">
    <location>
        <begin position="236"/>
        <end position="261"/>
    </location>
</feature>